<dbReference type="Gene3D" id="3.20.20.100">
    <property type="entry name" value="NADP-dependent oxidoreductase domain"/>
    <property type="match status" value="2"/>
</dbReference>
<dbReference type="PRINTS" id="PR00069">
    <property type="entry name" value="ALDKETRDTASE"/>
</dbReference>
<reference evidence="3" key="1">
    <citation type="submission" date="2022-11" db="UniProtKB">
        <authorList>
            <consortium name="WormBaseParasite"/>
        </authorList>
    </citation>
    <scope>IDENTIFICATION</scope>
</reference>
<feature type="domain" description="NADP-dependent oxidoreductase" evidence="1">
    <location>
        <begin position="121"/>
        <end position="282"/>
    </location>
</feature>
<dbReference type="GO" id="GO:0016491">
    <property type="term" value="F:oxidoreductase activity"/>
    <property type="evidence" value="ECO:0007669"/>
    <property type="project" value="InterPro"/>
</dbReference>
<proteinExistence type="predicted"/>
<evidence type="ECO:0000313" key="2">
    <source>
        <dbReference type="Proteomes" id="UP000887540"/>
    </source>
</evidence>
<dbReference type="WBParaSite" id="ACRNAN_scaffold3600.g19402.t1">
    <property type="protein sequence ID" value="ACRNAN_scaffold3600.g19402.t1"/>
    <property type="gene ID" value="ACRNAN_scaffold3600.g19402"/>
</dbReference>
<keyword evidence="2" id="KW-1185">Reference proteome</keyword>
<dbReference type="InterPro" id="IPR036812">
    <property type="entry name" value="NAD(P)_OxRdtase_dom_sf"/>
</dbReference>
<feature type="domain" description="NADP-dependent oxidoreductase" evidence="1">
    <location>
        <begin position="4"/>
        <end position="94"/>
    </location>
</feature>
<evidence type="ECO:0000259" key="1">
    <source>
        <dbReference type="Pfam" id="PF00248"/>
    </source>
</evidence>
<evidence type="ECO:0000313" key="3">
    <source>
        <dbReference type="WBParaSite" id="ACRNAN_scaffold3600.g19402.t1"/>
    </source>
</evidence>
<dbReference type="InterPro" id="IPR020471">
    <property type="entry name" value="AKR"/>
</dbReference>
<dbReference type="SUPFAM" id="SSF51430">
    <property type="entry name" value="NAD(P)-linked oxidoreductase"/>
    <property type="match status" value="2"/>
</dbReference>
<protein>
    <submittedName>
        <fullName evidence="3">NADP-dependent oxidoreductase domain-containing protein</fullName>
    </submittedName>
</protein>
<dbReference type="InterPro" id="IPR023210">
    <property type="entry name" value="NADP_OxRdtase_dom"/>
</dbReference>
<organism evidence="2 3">
    <name type="scientific">Acrobeloides nanus</name>
    <dbReference type="NCBI Taxonomy" id="290746"/>
    <lineage>
        <taxon>Eukaryota</taxon>
        <taxon>Metazoa</taxon>
        <taxon>Ecdysozoa</taxon>
        <taxon>Nematoda</taxon>
        <taxon>Chromadorea</taxon>
        <taxon>Rhabditida</taxon>
        <taxon>Tylenchina</taxon>
        <taxon>Cephalobomorpha</taxon>
        <taxon>Cephaloboidea</taxon>
        <taxon>Cephalobidae</taxon>
        <taxon>Acrobeloides</taxon>
    </lineage>
</organism>
<accession>A0A914DQD4</accession>
<name>A0A914DQD4_9BILA</name>
<dbReference type="Proteomes" id="UP000887540">
    <property type="component" value="Unplaced"/>
</dbReference>
<dbReference type="PANTHER" id="PTHR11732">
    <property type="entry name" value="ALDO/KETO REDUCTASE"/>
    <property type="match status" value="1"/>
</dbReference>
<dbReference type="Pfam" id="PF00248">
    <property type="entry name" value="Aldo_ket_red"/>
    <property type="match status" value="2"/>
</dbReference>
<dbReference type="AlphaFoldDB" id="A0A914DQD4"/>
<sequence length="285" mass="32838">ADSPEELELALKVALDAGYRYFDTAVQYNNEHIIGKVLEKYFQNGSLKRSDVFITSKLPFYGHRPEDAVRHIEQSLKRLRVDYIDLYLLHGPYPCKVDGKGDLLQDEDGKPIPDLIPHIDTWRSKDEAELKGALEAAIDAGYRYIDTATLYQNEHIIGEFLEEKFNSGKLKRSDIFITSKLSLLDHSPEKADKNIQESLKKLKTDYIDLYLIHGPWPFKNFAFGPGQQSEVDLIPHIDTWRVLEKYYKLGKLKSIGLSNFNQQQIQAVYDQAEIKPQNLQVDFFS</sequence>